<comment type="caution">
    <text evidence="7">The sequence shown here is derived from an EMBL/GenBank/DDBJ whole genome shotgun (WGS) entry which is preliminary data.</text>
</comment>
<comment type="subcellular location">
    <subcellularLocation>
        <location evidence="1">Membrane</location>
        <topology evidence="1">Multi-pass membrane protein</topology>
    </subcellularLocation>
</comment>
<dbReference type="Pfam" id="PF04932">
    <property type="entry name" value="Wzy_C"/>
    <property type="match status" value="1"/>
</dbReference>
<feature type="transmembrane region" description="Helical" evidence="5">
    <location>
        <begin position="185"/>
        <end position="213"/>
    </location>
</feature>
<feature type="transmembrane region" description="Helical" evidence="5">
    <location>
        <begin position="379"/>
        <end position="398"/>
    </location>
</feature>
<proteinExistence type="predicted"/>
<feature type="transmembrane region" description="Helical" evidence="5">
    <location>
        <begin position="325"/>
        <end position="346"/>
    </location>
</feature>
<feature type="transmembrane region" description="Helical" evidence="5">
    <location>
        <begin position="45"/>
        <end position="64"/>
    </location>
</feature>
<protein>
    <submittedName>
        <fullName evidence="7">O-antigen ligase family protein</fullName>
    </submittedName>
</protein>
<dbReference type="InterPro" id="IPR007016">
    <property type="entry name" value="O-antigen_ligase-rel_domated"/>
</dbReference>
<evidence type="ECO:0000256" key="4">
    <source>
        <dbReference type="ARBA" id="ARBA00023136"/>
    </source>
</evidence>
<keyword evidence="4 5" id="KW-0472">Membrane</keyword>
<gene>
    <name evidence="7" type="ORF">J7T32_011095</name>
</gene>
<evidence type="ECO:0000256" key="2">
    <source>
        <dbReference type="ARBA" id="ARBA00022692"/>
    </source>
</evidence>
<feature type="transmembrane region" description="Helical" evidence="5">
    <location>
        <begin position="355"/>
        <end position="373"/>
    </location>
</feature>
<keyword evidence="3 5" id="KW-1133">Transmembrane helix</keyword>
<keyword evidence="7" id="KW-0436">Ligase</keyword>
<feature type="transmembrane region" description="Helical" evidence="5">
    <location>
        <begin position="71"/>
        <end position="91"/>
    </location>
</feature>
<organism evidence="7 8">
    <name type="scientific">Staphylococcus hominis</name>
    <dbReference type="NCBI Taxonomy" id="1290"/>
    <lineage>
        <taxon>Bacteria</taxon>
        <taxon>Bacillati</taxon>
        <taxon>Bacillota</taxon>
        <taxon>Bacilli</taxon>
        <taxon>Bacillales</taxon>
        <taxon>Staphylococcaceae</taxon>
        <taxon>Staphylococcus</taxon>
    </lineage>
</organism>
<accession>A0A8X8GSN6</accession>
<keyword evidence="2 5" id="KW-0812">Transmembrane</keyword>
<evidence type="ECO:0000256" key="1">
    <source>
        <dbReference type="ARBA" id="ARBA00004141"/>
    </source>
</evidence>
<dbReference type="AlphaFoldDB" id="A0A8X8GSN6"/>
<keyword evidence="8" id="KW-1185">Reference proteome</keyword>
<reference evidence="7 8" key="1">
    <citation type="submission" date="2022-06" db="EMBL/GenBank/DDBJ databases">
        <title>Staphylococcus hominis ShoR14 genome sequence.</title>
        <authorList>
            <person name="Yeo C.C."/>
            <person name="Chew C.H."/>
            <person name="Che Hamzah A.M."/>
            <person name="Al-Trad E.I."/>
        </authorList>
    </citation>
    <scope>NUCLEOTIDE SEQUENCE [LARGE SCALE GENOMIC DNA]</scope>
    <source>
        <strain evidence="7 8">ShoR14</strain>
    </source>
</reference>
<feature type="transmembrane region" description="Helical" evidence="5">
    <location>
        <begin position="225"/>
        <end position="245"/>
    </location>
</feature>
<feature type="transmembrane region" description="Helical" evidence="5">
    <location>
        <begin position="135"/>
        <end position="156"/>
    </location>
</feature>
<dbReference type="GO" id="GO:0016020">
    <property type="term" value="C:membrane"/>
    <property type="evidence" value="ECO:0007669"/>
    <property type="project" value="UniProtKB-SubCell"/>
</dbReference>
<evidence type="ECO:0000256" key="3">
    <source>
        <dbReference type="ARBA" id="ARBA00022989"/>
    </source>
</evidence>
<feature type="domain" description="O-antigen ligase-related" evidence="6">
    <location>
        <begin position="188"/>
        <end position="332"/>
    </location>
</feature>
<evidence type="ECO:0000313" key="8">
    <source>
        <dbReference type="Proteomes" id="UP000665944"/>
    </source>
</evidence>
<feature type="transmembrane region" description="Helical" evidence="5">
    <location>
        <begin position="15"/>
        <end position="33"/>
    </location>
</feature>
<dbReference type="GO" id="GO:0016874">
    <property type="term" value="F:ligase activity"/>
    <property type="evidence" value="ECO:0007669"/>
    <property type="project" value="UniProtKB-KW"/>
</dbReference>
<dbReference type="EMBL" id="JAGHKT020000025">
    <property type="protein sequence ID" value="MCM5673272.1"/>
    <property type="molecule type" value="Genomic_DNA"/>
</dbReference>
<evidence type="ECO:0000256" key="5">
    <source>
        <dbReference type="SAM" id="Phobius"/>
    </source>
</evidence>
<dbReference type="RefSeq" id="WP_200734886.1">
    <property type="nucleotide sequence ID" value="NZ_JAEKFX010000012.1"/>
</dbReference>
<evidence type="ECO:0000259" key="6">
    <source>
        <dbReference type="Pfam" id="PF04932"/>
    </source>
</evidence>
<evidence type="ECO:0000313" key="7">
    <source>
        <dbReference type="EMBL" id="MCM5673272.1"/>
    </source>
</evidence>
<name>A0A8X8GSN6_STAHO</name>
<feature type="transmembrane region" description="Helical" evidence="5">
    <location>
        <begin position="103"/>
        <end position="123"/>
    </location>
</feature>
<sequence>MENHKLIVIGKDKNYSIAIMTPFVILTIQYFLLANISTLGIDIEAIIQLLSKVIVGIILSYTIIKLMKTNKILIILVYLFALTLFLIQYIIFIENRLYVKELIFPIFFMCLPLFVISLNIKNINTLMSVMKKSSFIIYFFSIVLSIEDLIGIVNIGDYSGPLSNYLLIPTLVFLNKSIEKLSIKYLFLSIVSIFFILILGSRGAILCITVFIILKIMFLNGKNKFYNLLIKVVVIVFVSLFIFNYKAILYELYLFLVNNNIESRTIQLFLSDELYLSGRDSIYIVLIKYIIEHPIMGFGIGGDRRILSGEAVYAHNILIEVIGNFGLLIGLFVLFVLFTIILYALFNFKGKNKTMIIIWLSIGFVHLFISSSYLIEMKFWIFIGLLINIMFIKTKITLERENE</sequence>
<dbReference type="Proteomes" id="UP000665944">
    <property type="component" value="Unassembled WGS sequence"/>
</dbReference>